<accession>A0A2G8SZQ1</accession>
<proteinExistence type="predicted"/>
<gene>
    <name evidence="1" type="ORF">CR103_14035</name>
</gene>
<protein>
    <submittedName>
        <fullName evidence="1">Uncharacterized protein</fullName>
    </submittedName>
</protein>
<reference evidence="1 2" key="1">
    <citation type="submission" date="2017-10" db="EMBL/GenBank/DDBJ databases">
        <title>Massilia psychrophilum sp. nov., a novel purple-pigmented bacterium isolated from Tianshan glacier, Xinjiang Municipality, China.</title>
        <authorList>
            <person name="Wang H."/>
        </authorList>
    </citation>
    <scope>NUCLEOTIDE SEQUENCE [LARGE SCALE GENOMIC DNA]</scope>
    <source>
        <strain evidence="1 2">JCM 30813</strain>
    </source>
</reference>
<comment type="caution">
    <text evidence="1">The sequence shown here is derived from an EMBL/GenBank/DDBJ whole genome shotgun (WGS) entry which is preliminary data.</text>
</comment>
<dbReference type="RefSeq" id="WP_099916609.1">
    <property type="nucleotide sequence ID" value="NZ_BMHS01000018.1"/>
</dbReference>
<dbReference type="AlphaFoldDB" id="A0A2G8SZQ1"/>
<sequence>MTYHESDDAAIDMIINYPLRREWVDAASRADLNTLSKLKIVGTGAIDDSFFETDEGRAQLARARSRTRPLTPI</sequence>
<keyword evidence="2" id="KW-1185">Reference proteome</keyword>
<name>A0A2G8SZQ1_9BURK</name>
<dbReference type="Proteomes" id="UP000228593">
    <property type="component" value="Unassembled WGS sequence"/>
</dbReference>
<dbReference type="EMBL" id="PDOB01000022">
    <property type="protein sequence ID" value="PIL39202.1"/>
    <property type="molecule type" value="Genomic_DNA"/>
</dbReference>
<organism evidence="1 2">
    <name type="scientific">Massilia psychrophila</name>
    <dbReference type="NCBI Taxonomy" id="1603353"/>
    <lineage>
        <taxon>Bacteria</taxon>
        <taxon>Pseudomonadati</taxon>
        <taxon>Pseudomonadota</taxon>
        <taxon>Betaproteobacteria</taxon>
        <taxon>Burkholderiales</taxon>
        <taxon>Oxalobacteraceae</taxon>
        <taxon>Telluria group</taxon>
        <taxon>Massilia</taxon>
    </lineage>
</organism>
<evidence type="ECO:0000313" key="2">
    <source>
        <dbReference type="Proteomes" id="UP000228593"/>
    </source>
</evidence>
<evidence type="ECO:0000313" key="1">
    <source>
        <dbReference type="EMBL" id="PIL39202.1"/>
    </source>
</evidence>